<evidence type="ECO:0000259" key="6">
    <source>
        <dbReference type="Pfam" id="PF00496"/>
    </source>
</evidence>
<name>A0A1Q8R285_9FIRM</name>
<dbReference type="GO" id="GO:0015833">
    <property type="term" value="P:peptide transport"/>
    <property type="evidence" value="ECO:0007669"/>
    <property type="project" value="TreeGrafter"/>
</dbReference>
<dbReference type="Gene3D" id="3.10.105.10">
    <property type="entry name" value="Dipeptide-binding Protein, Domain 3"/>
    <property type="match status" value="1"/>
</dbReference>
<evidence type="ECO:0000256" key="3">
    <source>
        <dbReference type="ARBA" id="ARBA00022448"/>
    </source>
</evidence>
<dbReference type="PIRSF" id="PIRSF002741">
    <property type="entry name" value="MppA"/>
    <property type="match status" value="1"/>
</dbReference>
<dbReference type="STRING" id="1888891.DSOL_0414"/>
<dbReference type="InterPro" id="IPR030678">
    <property type="entry name" value="Peptide/Ni-bd"/>
</dbReference>
<dbReference type="PROSITE" id="PS01040">
    <property type="entry name" value="SBP_BACTERIAL_5"/>
    <property type="match status" value="1"/>
</dbReference>
<dbReference type="InterPro" id="IPR039424">
    <property type="entry name" value="SBP_5"/>
</dbReference>
<dbReference type="Gene3D" id="3.40.190.10">
    <property type="entry name" value="Periplasmic binding protein-like II"/>
    <property type="match status" value="1"/>
</dbReference>
<keyword evidence="4 5" id="KW-0732">Signal</keyword>
<feature type="domain" description="Solute-binding protein family 5" evidence="6">
    <location>
        <begin position="91"/>
        <end position="468"/>
    </location>
</feature>
<dbReference type="InterPro" id="IPR000914">
    <property type="entry name" value="SBP_5_dom"/>
</dbReference>
<dbReference type="GO" id="GO:0043190">
    <property type="term" value="C:ATP-binding cassette (ABC) transporter complex"/>
    <property type="evidence" value="ECO:0007669"/>
    <property type="project" value="InterPro"/>
</dbReference>
<dbReference type="PANTHER" id="PTHR30290">
    <property type="entry name" value="PERIPLASMIC BINDING COMPONENT OF ABC TRANSPORTER"/>
    <property type="match status" value="1"/>
</dbReference>
<comment type="similarity">
    <text evidence="2">Belongs to the bacterial solute-binding protein 5 family.</text>
</comment>
<dbReference type="AlphaFoldDB" id="A0A1Q8R285"/>
<sequence length="549" mass="60682">MLRNHKKTWSLVIATMLSATLILSGCGQTAAPTKEGTTATSKPVDGGTFRFGMISSPSNLEPAFLEENNGIEIGKELYDGLVRYDPKTLETKPAIAEKWDYSADKKVITFHIRKGVKFHDGTEVKAQDILDDWNRLAAKDTASPVSFPLEPIVGFKEVNSGAAKTMTGLKKIDDYTVEVTLGEPNAAFITSLGHPAVGIYKIAGAAKAGKDFGTPASTPETLIGTGAFKFVKWNADQDVTITKFNDYYGNKVHVDQVVYKIYKEESTALNDFRAGNLDYVDRMPPGQQQAIIKEFPGQTIKNVALTTEYIGFNLNKAPFKDNLNLRKAIAYAIDTQSVIDTVREGISTPANGPVPAGMPGYDKELKAPTYDKAKAKEYLAKAGYPDGKGLPVIQYSYNFTQLNQKVAEAFQGQLKEVGIQTELKNLEWGSYIKALQSGDSQMFRLAWGADYPDPDDFLRILYSKSQWGANNDTFYSNPEVEALFTQGLTETDTAKRMAIYKTIQEKVVAEQPAVWAFNTTYLELFGKNVHDFTVSALDQKDMRTVWLSK</sequence>
<evidence type="ECO:0000256" key="4">
    <source>
        <dbReference type="ARBA" id="ARBA00022729"/>
    </source>
</evidence>
<dbReference type="OrthoDB" id="137511at2"/>
<accession>A0A1Q8R285</accession>
<dbReference type="Gene3D" id="3.90.76.10">
    <property type="entry name" value="Dipeptide-binding Protein, Domain 1"/>
    <property type="match status" value="1"/>
</dbReference>
<dbReference type="GO" id="GO:0042597">
    <property type="term" value="C:periplasmic space"/>
    <property type="evidence" value="ECO:0007669"/>
    <property type="project" value="UniProtKB-ARBA"/>
</dbReference>
<evidence type="ECO:0000313" key="7">
    <source>
        <dbReference type="EMBL" id="OLN33704.1"/>
    </source>
</evidence>
<comment type="subcellular location">
    <subcellularLocation>
        <location evidence="1">Cell membrane</location>
        <topology evidence="1">Lipid-anchor</topology>
    </subcellularLocation>
</comment>
<protein>
    <submittedName>
        <fullName evidence="7">Oligopeptide ABC transporter, periplasmic oligopeptide-binding protein OppA</fullName>
    </submittedName>
</protein>
<dbReference type="EMBL" id="MLBF01000002">
    <property type="protein sequence ID" value="OLN33704.1"/>
    <property type="molecule type" value="Genomic_DNA"/>
</dbReference>
<dbReference type="CDD" id="cd00995">
    <property type="entry name" value="PBP2_NikA_DppA_OppA_like"/>
    <property type="match status" value="1"/>
</dbReference>
<comment type="caution">
    <text evidence="7">The sequence shown here is derived from an EMBL/GenBank/DDBJ whole genome shotgun (WGS) entry which is preliminary data.</text>
</comment>
<dbReference type="PANTHER" id="PTHR30290:SF9">
    <property type="entry name" value="OLIGOPEPTIDE-BINDING PROTEIN APPA"/>
    <property type="match status" value="1"/>
</dbReference>
<proteinExistence type="inferred from homology"/>
<evidence type="ECO:0000256" key="1">
    <source>
        <dbReference type="ARBA" id="ARBA00004193"/>
    </source>
</evidence>
<keyword evidence="3" id="KW-0813">Transport</keyword>
<feature type="signal peptide" evidence="5">
    <location>
        <begin position="1"/>
        <end position="30"/>
    </location>
</feature>
<evidence type="ECO:0000313" key="8">
    <source>
        <dbReference type="Proteomes" id="UP000186102"/>
    </source>
</evidence>
<dbReference type="Proteomes" id="UP000186102">
    <property type="component" value="Unassembled WGS sequence"/>
</dbReference>
<evidence type="ECO:0000256" key="2">
    <source>
        <dbReference type="ARBA" id="ARBA00005695"/>
    </source>
</evidence>
<dbReference type="RefSeq" id="WP_075363225.1">
    <property type="nucleotide sequence ID" value="NZ_MLBF01000002.1"/>
</dbReference>
<dbReference type="GO" id="GO:1904680">
    <property type="term" value="F:peptide transmembrane transporter activity"/>
    <property type="evidence" value="ECO:0007669"/>
    <property type="project" value="TreeGrafter"/>
</dbReference>
<evidence type="ECO:0000256" key="5">
    <source>
        <dbReference type="SAM" id="SignalP"/>
    </source>
</evidence>
<reference evidence="7 8" key="1">
    <citation type="submission" date="2016-09" db="EMBL/GenBank/DDBJ databases">
        <title>Complete genome of Desulfosporosinus sp. OL.</title>
        <authorList>
            <person name="Mardanov A."/>
            <person name="Beletsky A."/>
            <person name="Panova A."/>
            <person name="Karnachuk O."/>
            <person name="Ravin N."/>
        </authorList>
    </citation>
    <scope>NUCLEOTIDE SEQUENCE [LARGE SCALE GENOMIC DNA]</scope>
    <source>
        <strain evidence="7 8">OL</strain>
    </source>
</reference>
<organism evidence="7 8">
    <name type="scientific">Desulfosporosinus metallidurans</name>
    <dbReference type="NCBI Taxonomy" id="1888891"/>
    <lineage>
        <taxon>Bacteria</taxon>
        <taxon>Bacillati</taxon>
        <taxon>Bacillota</taxon>
        <taxon>Clostridia</taxon>
        <taxon>Eubacteriales</taxon>
        <taxon>Desulfitobacteriaceae</taxon>
        <taxon>Desulfosporosinus</taxon>
    </lineage>
</organism>
<dbReference type="SUPFAM" id="SSF53850">
    <property type="entry name" value="Periplasmic binding protein-like II"/>
    <property type="match status" value="1"/>
</dbReference>
<gene>
    <name evidence="7" type="ORF">DSOL_0414</name>
</gene>
<feature type="chain" id="PRO_5010308863" evidence="5">
    <location>
        <begin position="31"/>
        <end position="549"/>
    </location>
</feature>
<dbReference type="Pfam" id="PF00496">
    <property type="entry name" value="SBP_bac_5"/>
    <property type="match status" value="1"/>
</dbReference>
<dbReference type="InterPro" id="IPR023765">
    <property type="entry name" value="SBP_5_CS"/>
</dbReference>
<keyword evidence="8" id="KW-1185">Reference proteome</keyword>
<dbReference type="PROSITE" id="PS51257">
    <property type="entry name" value="PROKAR_LIPOPROTEIN"/>
    <property type="match status" value="1"/>
</dbReference>